<evidence type="ECO:0000313" key="2">
    <source>
        <dbReference type="Proteomes" id="UP001240678"/>
    </source>
</evidence>
<reference evidence="1 2" key="1">
    <citation type="submission" date="2016-10" db="EMBL/GenBank/DDBJ databases">
        <title>The genome sequence of Colletotrichum fioriniae PJ7.</title>
        <authorList>
            <person name="Baroncelli R."/>
        </authorList>
    </citation>
    <scope>NUCLEOTIDE SEQUENCE [LARGE SCALE GENOMIC DNA]</scope>
    <source>
        <strain evidence="1 2">IMI 309622</strain>
    </source>
</reference>
<name>A0AAJ0DSZ1_9PEZI</name>
<dbReference type="AlphaFoldDB" id="A0AAJ0DSZ1"/>
<protein>
    <submittedName>
        <fullName evidence="1">Uncharacterized protein</fullName>
    </submittedName>
</protein>
<sequence length="232" mass="25161">GRWFPAVPSGSSTRPRQRRHWLGVPSAILARWQAPLKFHCFILRHPTPVAPCALRACASRTGIHVGVHGLSPVSAPCALGPSDFTRPSAPATTQLSAALAHLPGESPCGGVGTSRSGTAFFSPGCLREAKTLGLEARRNPSATSKSPKWHRWLVIFIITLRMPRTIDVGMAMLELDIRKNKKRIAFANRPRAISGPGSYPRSDIDPPPPSSCLRMKMSGCCRSPFHALFMLN</sequence>
<dbReference type="RefSeq" id="XP_060305418.1">
    <property type="nucleotide sequence ID" value="XM_060464037.1"/>
</dbReference>
<comment type="caution">
    <text evidence="1">The sequence shown here is derived from an EMBL/GenBank/DDBJ whole genome shotgun (WGS) entry which is preliminary data.</text>
</comment>
<proteinExistence type="predicted"/>
<accession>A0AAJ0DSZ1</accession>
<dbReference type="GeneID" id="85347584"/>
<gene>
    <name evidence="1" type="ORF">CCOS01_15899</name>
</gene>
<keyword evidence="2" id="KW-1185">Reference proteome</keyword>
<feature type="non-terminal residue" evidence="1">
    <location>
        <position position="1"/>
    </location>
</feature>
<dbReference type="Proteomes" id="UP001240678">
    <property type="component" value="Unassembled WGS sequence"/>
</dbReference>
<evidence type="ECO:0000313" key="1">
    <source>
        <dbReference type="EMBL" id="KAK1508238.1"/>
    </source>
</evidence>
<organism evidence="1 2">
    <name type="scientific">Colletotrichum costaricense</name>
    <dbReference type="NCBI Taxonomy" id="1209916"/>
    <lineage>
        <taxon>Eukaryota</taxon>
        <taxon>Fungi</taxon>
        <taxon>Dikarya</taxon>
        <taxon>Ascomycota</taxon>
        <taxon>Pezizomycotina</taxon>
        <taxon>Sordariomycetes</taxon>
        <taxon>Hypocreomycetidae</taxon>
        <taxon>Glomerellales</taxon>
        <taxon>Glomerellaceae</taxon>
        <taxon>Colletotrichum</taxon>
        <taxon>Colletotrichum acutatum species complex</taxon>
    </lineage>
</organism>
<dbReference type="EMBL" id="MOOE01000026">
    <property type="protein sequence ID" value="KAK1508238.1"/>
    <property type="molecule type" value="Genomic_DNA"/>
</dbReference>